<evidence type="ECO:0000313" key="6">
    <source>
        <dbReference type="Proteomes" id="UP000886998"/>
    </source>
</evidence>
<dbReference type="Proteomes" id="UP000886998">
    <property type="component" value="Unassembled WGS sequence"/>
</dbReference>
<dbReference type="InterPro" id="IPR001584">
    <property type="entry name" value="Integrase_cat-core"/>
</dbReference>
<feature type="compositionally biased region" description="Basic and acidic residues" evidence="3">
    <location>
        <begin position="164"/>
        <end position="174"/>
    </location>
</feature>
<evidence type="ECO:0000313" key="5">
    <source>
        <dbReference type="EMBL" id="GFY76746.1"/>
    </source>
</evidence>
<dbReference type="GO" id="GO:0042575">
    <property type="term" value="C:DNA polymerase complex"/>
    <property type="evidence" value="ECO:0007669"/>
    <property type="project" value="UniProtKB-ARBA"/>
</dbReference>
<feature type="compositionally biased region" description="Basic and acidic residues" evidence="3">
    <location>
        <begin position="398"/>
        <end position="410"/>
    </location>
</feature>
<dbReference type="SUPFAM" id="SSF53098">
    <property type="entry name" value="Ribonuclease H-like"/>
    <property type="match status" value="1"/>
</dbReference>
<protein>
    <submittedName>
        <fullName evidence="5">Retrovirus-related Pol polyprotein from transposon TNT 1-94</fullName>
    </submittedName>
</protein>
<dbReference type="PROSITE" id="PS50994">
    <property type="entry name" value="INTEGRASE"/>
    <property type="match status" value="1"/>
</dbReference>
<evidence type="ECO:0000259" key="4">
    <source>
        <dbReference type="PROSITE" id="PS50994"/>
    </source>
</evidence>
<feature type="compositionally biased region" description="Acidic residues" evidence="3">
    <location>
        <begin position="418"/>
        <end position="430"/>
    </location>
</feature>
<feature type="domain" description="Integrase catalytic" evidence="4">
    <location>
        <begin position="206"/>
        <end position="386"/>
    </location>
</feature>
<gene>
    <name evidence="5" type="ORF">TNIN_263031</name>
</gene>
<dbReference type="PANTHER" id="PTHR42648:SF28">
    <property type="entry name" value="TRANSPOSON-ENCODED PROTEIN WITH RIBONUCLEASE H-LIKE AND RETROVIRUS ZINC FINGER-LIKE DOMAINS"/>
    <property type="match status" value="1"/>
</dbReference>
<dbReference type="InterPro" id="IPR013103">
    <property type="entry name" value="RVT_2"/>
</dbReference>
<proteinExistence type="predicted"/>
<dbReference type="InterPro" id="IPR039537">
    <property type="entry name" value="Retrotran_Ty1/copia-like"/>
</dbReference>
<dbReference type="GO" id="GO:0015074">
    <property type="term" value="P:DNA integration"/>
    <property type="evidence" value="ECO:0007669"/>
    <property type="project" value="InterPro"/>
</dbReference>
<dbReference type="InterPro" id="IPR043502">
    <property type="entry name" value="DNA/RNA_pol_sf"/>
</dbReference>
<dbReference type="Gene3D" id="3.30.420.10">
    <property type="entry name" value="Ribonuclease H-like superfamily/Ribonuclease H"/>
    <property type="match status" value="1"/>
</dbReference>
<dbReference type="GO" id="GO:0003676">
    <property type="term" value="F:nucleic acid binding"/>
    <property type="evidence" value="ECO:0007669"/>
    <property type="project" value="InterPro"/>
</dbReference>
<evidence type="ECO:0000256" key="1">
    <source>
        <dbReference type="ARBA" id="ARBA00022723"/>
    </source>
</evidence>
<dbReference type="GO" id="GO:0016787">
    <property type="term" value="F:hydrolase activity"/>
    <property type="evidence" value="ECO:0007669"/>
    <property type="project" value="UniProtKB-KW"/>
</dbReference>
<comment type="caution">
    <text evidence="5">The sequence shown here is derived from an EMBL/GenBank/DDBJ whole genome shotgun (WGS) entry which is preliminary data.</text>
</comment>
<keyword evidence="6" id="KW-1185">Reference proteome</keyword>
<feature type="region of interest" description="Disordered" evidence="3">
    <location>
        <begin position="398"/>
        <end position="436"/>
    </location>
</feature>
<keyword evidence="1" id="KW-0479">Metal-binding</keyword>
<evidence type="ECO:0000256" key="3">
    <source>
        <dbReference type="SAM" id="MobiDB-lite"/>
    </source>
</evidence>
<feature type="region of interest" description="Disordered" evidence="3">
    <location>
        <begin position="161"/>
        <end position="187"/>
    </location>
</feature>
<dbReference type="InterPro" id="IPR036397">
    <property type="entry name" value="RNaseH_sf"/>
</dbReference>
<dbReference type="Pfam" id="PF07727">
    <property type="entry name" value="RVT_2"/>
    <property type="match status" value="1"/>
</dbReference>
<dbReference type="EMBL" id="BMAV01022125">
    <property type="protein sequence ID" value="GFY76746.1"/>
    <property type="molecule type" value="Genomic_DNA"/>
</dbReference>
<dbReference type="GO" id="GO:0046872">
    <property type="term" value="F:metal ion binding"/>
    <property type="evidence" value="ECO:0007669"/>
    <property type="project" value="UniProtKB-KW"/>
</dbReference>
<organism evidence="5 6">
    <name type="scientific">Trichonephila inaurata madagascariensis</name>
    <dbReference type="NCBI Taxonomy" id="2747483"/>
    <lineage>
        <taxon>Eukaryota</taxon>
        <taxon>Metazoa</taxon>
        <taxon>Ecdysozoa</taxon>
        <taxon>Arthropoda</taxon>
        <taxon>Chelicerata</taxon>
        <taxon>Arachnida</taxon>
        <taxon>Araneae</taxon>
        <taxon>Araneomorphae</taxon>
        <taxon>Entelegynae</taxon>
        <taxon>Araneoidea</taxon>
        <taxon>Nephilidae</taxon>
        <taxon>Trichonephila</taxon>
        <taxon>Trichonephila inaurata</taxon>
    </lineage>
</organism>
<dbReference type="OrthoDB" id="8056975at2759"/>
<keyword evidence="2" id="KW-0378">Hydrolase</keyword>
<evidence type="ECO:0000256" key="2">
    <source>
        <dbReference type="ARBA" id="ARBA00022801"/>
    </source>
</evidence>
<dbReference type="InterPro" id="IPR012337">
    <property type="entry name" value="RNaseH-like_sf"/>
</dbReference>
<dbReference type="SUPFAM" id="SSF56672">
    <property type="entry name" value="DNA/RNA polymerases"/>
    <property type="match status" value="1"/>
</dbReference>
<name>A0A8X7CQF0_9ARAC</name>
<dbReference type="AlphaFoldDB" id="A0A8X7CQF0"/>
<dbReference type="PANTHER" id="PTHR42648">
    <property type="entry name" value="TRANSPOSASE, PUTATIVE-RELATED"/>
    <property type="match status" value="1"/>
</dbReference>
<sequence length="654" mass="75769">MDFSRHIKPLTGETDWPMWKWKIRDLLDYHEGAIEVLDSKLKRPESIDVDAQESVKKLHKARCDLVPGEDVSTYIAKLRSLWNELNNGLEAREDSKLPDLMLVYKVLHILPCQFEAFKSSWMLLAGDDNKSFEELTVQLCMFERNFTKVEDSSQKVQEALIATKSERPKPEGKYGRPSKNKLSDTQSNTVSANIALMSISEEVCTSETSPTSYWIDNEATRHVTNYYTCFVDFIKFNSTCGIKAAGNETFAVIGRKAQQKQLYKVLLWLPNEVKKVLEHMFAHTRPLGYSVEEFLCDNSGEFYNKDVREILYLNGITQRLTAPYTPEQNEANERKMRTTIEMARTFKYSNPEDLHAMLMFQLRREGKWTKMPSKGKCDDRTELKLEDRIREETNQGKYEEQLIKIEDNPIKRTQSQEDLSDSETDGEEYAEPTSDRQLRNYSLLQKPKRFEDHIMEAESYLDYFILKHKEAANSKDSTDWKKAMESEMNSLNESYTWELSDLPVGAKAIPCKWVYRLKTNPDGSINKHKVRLVARGFSQRQGTDYSATYSPAAKLGTIRTVLSIADEERMHLTQFDVLTAFLYGDLEETIYMQQLEGFKDGPGRVCKLKYSLHGLKQSPRCWNKCFGQFLTDFGFKASEADPCLYIRERKGRKL</sequence>
<dbReference type="GO" id="GO:0071897">
    <property type="term" value="P:DNA biosynthetic process"/>
    <property type="evidence" value="ECO:0007669"/>
    <property type="project" value="UniProtKB-ARBA"/>
</dbReference>
<accession>A0A8X7CQF0</accession>
<reference evidence="5" key="1">
    <citation type="submission" date="2020-08" db="EMBL/GenBank/DDBJ databases">
        <title>Multicomponent nature underlies the extraordinary mechanical properties of spider dragline silk.</title>
        <authorList>
            <person name="Kono N."/>
            <person name="Nakamura H."/>
            <person name="Mori M."/>
            <person name="Yoshida Y."/>
            <person name="Ohtoshi R."/>
            <person name="Malay A.D."/>
            <person name="Moran D.A.P."/>
            <person name="Tomita M."/>
            <person name="Numata K."/>
            <person name="Arakawa K."/>
        </authorList>
    </citation>
    <scope>NUCLEOTIDE SEQUENCE</scope>
</reference>